<protein>
    <recommendedName>
        <fullName evidence="4">DUF1774-domain-containing protein</fullName>
    </recommendedName>
</protein>
<keyword evidence="3" id="KW-1185">Reference proteome</keyword>
<keyword evidence="1" id="KW-0472">Membrane</keyword>
<dbReference type="Proteomes" id="UP000799770">
    <property type="component" value="Unassembled WGS sequence"/>
</dbReference>
<keyword evidence="1" id="KW-1133">Transmembrane helix</keyword>
<sequence length="299" mass="33376">MPEETNGERVSRGVHSLNPFSKRDEFSRNNVLGLQIATLITYIIFLVNTIYYDANSPSEGHYHKHSIWGQNSHHGHSPFAQSSIITSIYWLILLLLQIVYIYFLASNNTTYVTAAANVGAHFIASNLLLFGFVHLWTRSHFVLAELLIIINFFNLSFAYFRHSTTPRLIHIGVVSGPLAWNFVALYWVGAVMVHAHGLAARIVANIFIWGILAYGLFFLAAYKDYTIGFALSVLAFSTGLGNFRSGVVQLQWIFAFTIGGLLFILSLAVGIPGLLGRDPFPRGQIVSEDRERAPLLADE</sequence>
<feature type="transmembrane region" description="Helical" evidence="1">
    <location>
        <begin position="198"/>
        <end position="220"/>
    </location>
</feature>
<dbReference type="PANTHER" id="PTHR37992">
    <property type="entry name" value="EXPRESSED PROTEIN"/>
    <property type="match status" value="1"/>
</dbReference>
<evidence type="ECO:0000313" key="3">
    <source>
        <dbReference type="Proteomes" id="UP000799770"/>
    </source>
</evidence>
<proteinExistence type="predicted"/>
<gene>
    <name evidence="2" type="ORF">BDV96DRAFT_119077</name>
</gene>
<organism evidence="2 3">
    <name type="scientific">Lophiotrema nucula</name>
    <dbReference type="NCBI Taxonomy" id="690887"/>
    <lineage>
        <taxon>Eukaryota</taxon>
        <taxon>Fungi</taxon>
        <taxon>Dikarya</taxon>
        <taxon>Ascomycota</taxon>
        <taxon>Pezizomycotina</taxon>
        <taxon>Dothideomycetes</taxon>
        <taxon>Pleosporomycetidae</taxon>
        <taxon>Pleosporales</taxon>
        <taxon>Lophiotremataceae</taxon>
        <taxon>Lophiotrema</taxon>
    </lineage>
</organism>
<evidence type="ECO:0000256" key="1">
    <source>
        <dbReference type="SAM" id="Phobius"/>
    </source>
</evidence>
<dbReference type="OrthoDB" id="3342455at2759"/>
<feature type="transmembrane region" description="Helical" evidence="1">
    <location>
        <begin position="227"/>
        <end position="246"/>
    </location>
</feature>
<dbReference type="AlphaFoldDB" id="A0A6A5Z2S1"/>
<dbReference type="Pfam" id="PF08611">
    <property type="entry name" value="DUF1774"/>
    <property type="match status" value="1"/>
</dbReference>
<evidence type="ECO:0000313" key="2">
    <source>
        <dbReference type="EMBL" id="KAF2113167.1"/>
    </source>
</evidence>
<feature type="transmembrane region" description="Helical" evidence="1">
    <location>
        <begin position="87"/>
        <end position="105"/>
    </location>
</feature>
<name>A0A6A5Z2S1_9PLEO</name>
<feature type="transmembrane region" description="Helical" evidence="1">
    <location>
        <begin position="112"/>
        <end position="135"/>
    </location>
</feature>
<keyword evidence="1" id="KW-0812">Transmembrane</keyword>
<reference evidence="2" key="1">
    <citation type="journal article" date="2020" name="Stud. Mycol.">
        <title>101 Dothideomycetes genomes: a test case for predicting lifestyles and emergence of pathogens.</title>
        <authorList>
            <person name="Haridas S."/>
            <person name="Albert R."/>
            <person name="Binder M."/>
            <person name="Bloem J."/>
            <person name="Labutti K."/>
            <person name="Salamov A."/>
            <person name="Andreopoulos B."/>
            <person name="Baker S."/>
            <person name="Barry K."/>
            <person name="Bills G."/>
            <person name="Bluhm B."/>
            <person name="Cannon C."/>
            <person name="Castanera R."/>
            <person name="Culley D."/>
            <person name="Daum C."/>
            <person name="Ezra D."/>
            <person name="Gonzalez J."/>
            <person name="Henrissat B."/>
            <person name="Kuo A."/>
            <person name="Liang C."/>
            <person name="Lipzen A."/>
            <person name="Lutzoni F."/>
            <person name="Magnuson J."/>
            <person name="Mondo S."/>
            <person name="Nolan M."/>
            <person name="Ohm R."/>
            <person name="Pangilinan J."/>
            <person name="Park H.-J."/>
            <person name="Ramirez L."/>
            <person name="Alfaro M."/>
            <person name="Sun H."/>
            <person name="Tritt A."/>
            <person name="Yoshinaga Y."/>
            <person name="Zwiers L.-H."/>
            <person name="Turgeon B."/>
            <person name="Goodwin S."/>
            <person name="Spatafora J."/>
            <person name="Crous P."/>
            <person name="Grigoriev I."/>
        </authorList>
    </citation>
    <scope>NUCLEOTIDE SEQUENCE</scope>
    <source>
        <strain evidence="2">CBS 627.86</strain>
    </source>
</reference>
<dbReference type="PANTHER" id="PTHR37992:SF1">
    <property type="entry name" value="DUF1774-DOMAIN-CONTAINING PROTEIN"/>
    <property type="match status" value="1"/>
</dbReference>
<feature type="transmembrane region" description="Helical" evidence="1">
    <location>
        <begin position="172"/>
        <end position="192"/>
    </location>
</feature>
<feature type="transmembrane region" description="Helical" evidence="1">
    <location>
        <begin position="252"/>
        <end position="275"/>
    </location>
</feature>
<evidence type="ECO:0008006" key="4">
    <source>
        <dbReference type="Google" id="ProtNLM"/>
    </source>
</evidence>
<feature type="transmembrane region" description="Helical" evidence="1">
    <location>
        <begin position="141"/>
        <end position="160"/>
    </location>
</feature>
<dbReference type="EMBL" id="ML977328">
    <property type="protein sequence ID" value="KAF2113167.1"/>
    <property type="molecule type" value="Genomic_DNA"/>
</dbReference>
<dbReference type="InterPro" id="IPR013920">
    <property type="entry name" value="DUF1774_fun"/>
</dbReference>
<feature type="transmembrane region" description="Helical" evidence="1">
    <location>
        <begin position="31"/>
        <end position="52"/>
    </location>
</feature>
<accession>A0A6A5Z2S1</accession>